<dbReference type="Pfam" id="PF13739">
    <property type="entry name" value="PdaC"/>
    <property type="match status" value="1"/>
</dbReference>
<comment type="caution">
    <text evidence="3">The sequence shown here is derived from an EMBL/GenBank/DDBJ whole genome shotgun (WGS) entry which is preliminary data.</text>
</comment>
<gene>
    <name evidence="3" type="ORF">QVH07_15385</name>
</gene>
<dbReference type="RefSeq" id="WP_290002118.1">
    <property type="nucleotide sequence ID" value="NZ_JAUEPH010000007.1"/>
</dbReference>
<evidence type="ECO:0000259" key="2">
    <source>
        <dbReference type="Pfam" id="PF13739"/>
    </source>
</evidence>
<reference evidence="3" key="1">
    <citation type="submission" date="2023-06" db="EMBL/GenBank/DDBJ databases">
        <title>Robiginitalea aurantiacus sp. nov. and Algoriphagus sediminis sp. nov., isolated from coastal sediment.</title>
        <authorList>
            <person name="Zhou Z.Y."/>
            <person name="An J."/>
            <person name="Jia Y.W."/>
            <person name="Du Z.J."/>
        </authorList>
    </citation>
    <scope>NUCLEOTIDE SEQUENCE</scope>
    <source>
        <strain evidence="3">C2-7</strain>
    </source>
</reference>
<dbReference type="Gene3D" id="3.30.565.40">
    <property type="entry name" value="Fervidobacterium nodosum Rt17-B1 like"/>
    <property type="match status" value="1"/>
</dbReference>
<proteinExistence type="predicted"/>
<sequence>MKQVIILFCFIILSSCMSDKDSQKYYFSTQSLSKEGCAGANCAKVNFSWPHLENHPDSSKINSMIEAKLENYILSADSTPSGDFGAQSFLDEYLQIKKEFPDMSGEWFIDVKAEVLFDSLGLVTIQFYNEGYTGGAHGNYSWDFLNFDLETGNELKNEDLILDEEALLKITERKFREFHEVKDGVDLISTGFFDIPESGFFLPRAMGYSGSNFKLIYNSYEIGPYALGPTELEIDLKELKGIVKMD</sequence>
<dbReference type="Proteomes" id="UP001171916">
    <property type="component" value="Unassembled WGS sequence"/>
</dbReference>
<organism evidence="3 4">
    <name type="scientific">Algoriphagus sediminis</name>
    <dbReference type="NCBI Taxonomy" id="3057113"/>
    <lineage>
        <taxon>Bacteria</taxon>
        <taxon>Pseudomonadati</taxon>
        <taxon>Bacteroidota</taxon>
        <taxon>Cytophagia</taxon>
        <taxon>Cytophagales</taxon>
        <taxon>Cyclobacteriaceae</taxon>
        <taxon>Algoriphagus</taxon>
    </lineage>
</organism>
<dbReference type="Gene3D" id="3.90.640.20">
    <property type="entry name" value="Heat-shock cognate protein, ATPase"/>
    <property type="match status" value="1"/>
</dbReference>
<accession>A0ABT7YGE4</accession>
<dbReference type="EMBL" id="JAUEPH010000007">
    <property type="protein sequence ID" value="MDN3205543.1"/>
    <property type="molecule type" value="Genomic_DNA"/>
</dbReference>
<dbReference type="InterPro" id="IPR037126">
    <property type="entry name" value="PdaC/RsiV-like_sf"/>
</dbReference>
<evidence type="ECO:0000313" key="4">
    <source>
        <dbReference type="Proteomes" id="UP001171916"/>
    </source>
</evidence>
<dbReference type="InterPro" id="IPR021729">
    <property type="entry name" value="DUF3298"/>
</dbReference>
<name>A0ABT7YGE4_9BACT</name>
<dbReference type="Pfam" id="PF11738">
    <property type="entry name" value="DUF3298"/>
    <property type="match status" value="1"/>
</dbReference>
<evidence type="ECO:0000313" key="3">
    <source>
        <dbReference type="EMBL" id="MDN3205543.1"/>
    </source>
</evidence>
<dbReference type="PROSITE" id="PS51257">
    <property type="entry name" value="PROKAR_LIPOPROTEIN"/>
    <property type="match status" value="1"/>
</dbReference>
<feature type="domain" description="Deacetylase PdaC" evidence="2">
    <location>
        <begin position="41"/>
        <end position="140"/>
    </location>
</feature>
<protein>
    <submittedName>
        <fullName evidence="3">DUF4163 domain-containing protein</fullName>
    </submittedName>
</protein>
<keyword evidence="4" id="KW-1185">Reference proteome</keyword>
<feature type="domain" description="DUF3298" evidence="1">
    <location>
        <begin position="195"/>
        <end position="235"/>
    </location>
</feature>
<evidence type="ECO:0000259" key="1">
    <source>
        <dbReference type="Pfam" id="PF11738"/>
    </source>
</evidence>
<dbReference type="InterPro" id="IPR025303">
    <property type="entry name" value="PdaC"/>
</dbReference>